<feature type="transmembrane region" description="Helical" evidence="1">
    <location>
        <begin position="30"/>
        <end position="48"/>
    </location>
</feature>
<sequence>MAMAMVMVVVVVVVGGGCWCEYRHLSWTLYFPLFLCLYCSLVHDFSLIPSWSGIKKE</sequence>
<keyword evidence="1" id="KW-1133">Transmembrane helix</keyword>
<keyword evidence="1" id="KW-0472">Membrane</keyword>
<evidence type="ECO:0000313" key="3">
    <source>
        <dbReference type="Proteomes" id="UP000008311"/>
    </source>
</evidence>
<proteinExistence type="predicted"/>
<organism evidence="2 3">
    <name type="scientific">Ricinus communis</name>
    <name type="common">Castor bean</name>
    <dbReference type="NCBI Taxonomy" id="3988"/>
    <lineage>
        <taxon>Eukaryota</taxon>
        <taxon>Viridiplantae</taxon>
        <taxon>Streptophyta</taxon>
        <taxon>Embryophyta</taxon>
        <taxon>Tracheophyta</taxon>
        <taxon>Spermatophyta</taxon>
        <taxon>Magnoliopsida</taxon>
        <taxon>eudicotyledons</taxon>
        <taxon>Gunneridae</taxon>
        <taxon>Pentapetalae</taxon>
        <taxon>rosids</taxon>
        <taxon>fabids</taxon>
        <taxon>Malpighiales</taxon>
        <taxon>Euphorbiaceae</taxon>
        <taxon>Acalyphoideae</taxon>
        <taxon>Acalypheae</taxon>
        <taxon>Ricinus</taxon>
    </lineage>
</organism>
<evidence type="ECO:0000256" key="1">
    <source>
        <dbReference type="SAM" id="Phobius"/>
    </source>
</evidence>
<keyword evidence="1" id="KW-0812">Transmembrane</keyword>
<dbReference type="AlphaFoldDB" id="B9SVU3"/>
<reference evidence="3" key="1">
    <citation type="journal article" date="2010" name="Nat. Biotechnol.">
        <title>Draft genome sequence of the oilseed species Ricinus communis.</title>
        <authorList>
            <person name="Chan A.P."/>
            <person name="Crabtree J."/>
            <person name="Zhao Q."/>
            <person name="Lorenzi H."/>
            <person name="Orvis J."/>
            <person name="Puiu D."/>
            <person name="Melake-Berhan A."/>
            <person name="Jones K.M."/>
            <person name="Redman J."/>
            <person name="Chen G."/>
            <person name="Cahoon E.B."/>
            <person name="Gedil M."/>
            <person name="Stanke M."/>
            <person name="Haas B.J."/>
            <person name="Wortman J.R."/>
            <person name="Fraser-Liggett C.M."/>
            <person name="Ravel J."/>
            <person name="Rabinowicz P.D."/>
        </authorList>
    </citation>
    <scope>NUCLEOTIDE SEQUENCE [LARGE SCALE GENOMIC DNA]</scope>
    <source>
        <strain evidence="3">cv. Hale</strain>
    </source>
</reference>
<dbReference type="Proteomes" id="UP000008311">
    <property type="component" value="Unassembled WGS sequence"/>
</dbReference>
<keyword evidence="3" id="KW-1185">Reference proteome</keyword>
<name>B9SVU3_RICCO</name>
<protein>
    <submittedName>
        <fullName evidence="2">Uncharacterized protein</fullName>
    </submittedName>
</protein>
<accession>B9SVU3</accession>
<dbReference type="EMBL" id="EQ974176">
    <property type="protein sequence ID" value="EEF32256.1"/>
    <property type="molecule type" value="Genomic_DNA"/>
</dbReference>
<gene>
    <name evidence="2" type="ORF">RCOM_0127360</name>
</gene>
<evidence type="ECO:0000313" key="2">
    <source>
        <dbReference type="EMBL" id="EEF32256.1"/>
    </source>
</evidence>
<dbReference type="InParanoid" id="B9SVU3"/>